<dbReference type="Pfam" id="PF24622">
    <property type="entry name" value="TMP_4"/>
    <property type="match status" value="1"/>
</dbReference>
<feature type="coiled-coil region" evidence="1">
    <location>
        <begin position="415"/>
        <end position="462"/>
    </location>
</feature>
<name>A0A2Z5A914_9PSED</name>
<evidence type="ECO:0000256" key="1">
    <source>
        <dbReference type="SAM" id="Coils"/>
    </source>
</evidence>
<dbReference type="Pfam" id="PF09718">
    <property type="entry name" value="Tape_meas_lam_C"/>
    <property type="match status" value="1"/>
</dbReference>
<protein>
    <submittedName>
        <fullName evidence="3">Phage tail tape measure protein</fullName>
    </submittedName>
</protein>
<proteinExistence type="predicted"/>
<evidence type="ECO:0000313" key="3">
    <source>
        <dbReference type="EMBL" id="AXA66753.1"/>
    </source>
</evidence>
<evidence type="ECO:0000313" key="4">
    <source>
        <dbReference type="Proteomes" id="UP000250579"/>
    </source>
</evidence>
<dbReference type="NCBIfam" id="TIGR01541">
    <property type="entry name" value="tape_meas_lam_C"/>
    <property type="match status" value="1"/>
</dbReference>
<evidence type="ECO:0000259" key="2">
    <source>
        <dbReference type="Pfam" id="PF09718"/>
    </source>
</evidence>
<dbReference type="InterPro" id="IPR006431">
    <property type="entry name" value="Phage_tape_meas_C"/>
</dbReference>
<dbReference type="EMBL" id="CP022198">
    <property type="protein sequence ID" value="AXA66753.1"/>
    <property type="molecule type" value="Genomic_DNA"/>
</dbReference>
<organism evidence="3 4">
    <name type="scientific">Pseudomonas oryzihabitans</name>
    <dbReference type="NCBI Taxonomy" id="47885"/>
    <lineage>
        <taxon>Bacteria</taxon>
        <taxon>Pseudomonadati</taxon>
        <taxon>Pseudomonadota</taxon>
        <taxon>Gammaproteobacteria</taxon>
        <taxon>Pseudomonadales</taxon>
        <taxon>Pseudomonadaceae</taxon>
        <taxon>Pseudomonas</taxon>
    </lineage>
</organism>
<reference evidence="3 4" key="1">
    <citation type="submission" date="2017-06" db="EMBL/GenBank/DDBJ databases">
        <title>Evolution towards high GC content and high-temperature stress adaptation in endophytic Pseudomonas oryzihabitans impacted its plant-growth promoting traits.</title>
        <authorList>
            <person name="Nascimento F.X."/>
        </authorList>
    </citation>
    <scope>NUCLEOTIDE SEQUENCE [LARGE SCALE GENOMIC DNA]</scope>
    <source>
        <strain evidence="3 4">MS8</strain>
    </source>
</reference>
<dbReference type="RefSeq" id="WP_208690986.1">
    <property type="nucleotide sequence ID" value="NZ_CP022198.1"/>
</dbReference>
<feature type="domain" description="Bacteriophage tail tape measure C-terminal" evidence="2">
    <location>
        <begin position="603"/>
        <end position="688"/>
    </location>
</feature>
<gene>
    <name evidence="3" type="ORF">CE139_13300</name>
</gene>
<keyword evidence="1" id="KW-0175">Coiled coil</keyword>
<sequence length="846" mass="88879">MATRSLGTLTLDLVAKVGGFVQGMDKGARSAQENFDKIKRSSEDTRKAVVASLAGIGTIVFAQWVKEGAQASAELGKFASVANTTTTEFQKLAFASEAVGISGEKLADIYKDVNDKVGDYLQNGGGQLKDFFTNIAPLVGVTADQFKNLSGPEALGLYFSSLEKAKLSQADMTFYMEAIGNDATALIPLLKNNAEGFREWGDVAQRLGLIMSGETLQASQELSAAIYVMDKAGEGLRNQIGAALAPTMSSFAGILLETATNGAAAAQIADVIATAMKGLAAAGYGAYAAVQLVGKSIGALAAAYDAGTEGASWYEKIAPPLLIRRVAKNFDQVKAVVGAASEDLQADLMAQADVINKIMEAGPSAQGNSSEQIKKLASFLSAGGIQGGIAGRGGEQGKAAEKAKPYNESADVKLLDNLRQQYAQLQAQYDSIDSQTGKVKELGEAQKALVKWEQELADLKNKSSLTADQKSLLANSELLTAQYKRNAALEKEVELRKKAAEEAVKLRTFVDQLNSDLSNDQGDLNNALAGAGMSDKEVQRFQERFAIRKKYADQQKQLQEQFNTGDISKDLYDQETANLQSALEKRLAMQEDYYSKVNEQQADWGAGAEKAWANYAEHATDYNQQAYDAVSGTLGDLTDNLGDAFADMIMGTESVGDAFNELAASMVSSIVNAIAQMAAQWLVYQAVQLAVGKTTQASGATQMVANASATSVQAGLNAFSSTAAIPIVGPVAAPAAAAAAIAATAPMVASIASLSLAGMAHDGIDAVPETGTWLLQKGERVTTAQTSAKLDATLDRVSRDGGAMRSGPLVGSMVFPGVSNSKDAKEASATMARRLNGLVAGTGRYS</sequence>
<dbReference type="Proteomes" id="UP000250579">
    <property type="component" value="Chromosome"/>
</dbReference>
<accession>A0A2Z5A914</accession>
<dbReference type="AlphaFoldDB" id="A0A2Z5A914"/>